<evidence type="ECO:0000256" key="7">
    <source>
        <dbReference type="ARBA" id="ARBA00023237"/>
    </source>
</evidence>
<evidence type="ECO:0000256" key="1">
    <source>
        <dbReference type="ARBA" id="ARBA00004571"/>
    </source>
</evidence>
<keyword evidence="3 8" id="KW-1134">Transmembrane beta strand</keyword>
<evidence type="ECO:0000259" key="11">
    <source>
        <dbReference type="Pfam" id="PF00593"/>
    </source>
</evidence>
<feature type="chain" id="PRO_5023080948" evidence="10">
    <location>
        <begin position="29"/>
        <end position="1002"/>
    </location>
</feature>
<dbReference type="SUPFAM" id="SSF49464">
    <property type="entry name" value="Carboxypeptidase regulatory domain-like"/>
    <property type="match status" value="1"/>
</dbReference>
<dbReference type="InterPro" id="IPR037066">
    <property type="entry name" value="Plug_dom_sf"/>
</dbReference>
<keyword evidence="2 8" id="KW-0813">Transport</keyword>
<sequence length="1002" mass="107700">MKKQFTKLFRIGLFYGLVLALMSFQEISAQQTVNGTVVDEAGVGIPGANVIVKGTTKGTVTDFDGNFSISASSSDVLMVSFLGYITQSVPVGNKTSINVTLAEDAAQLDEVVVIGYGTAKKSDLTGAVSQVSAKSFEKQPLTRVEDALGGRAAGVTVARQGGAPGAAVKVRIRGVNSINGDNSPLVVIDGIIGGDLSTLNPNDIASMDVLKDASATAIYGSRGSNGVIIVSTKKGRGKAKIDVDYFTTVASVPEYLPTLGAADFARLENARRTRVNGTPIFSDGEIEAFDILGGTNYQRELFQTGISNNAQLSVSGSEGNIDYFLSGNYVDQEGIVKNTGYERYSLRANINAKINEKLKVGLNTFATRATILNDLTTLNRFQGSLIVKALSWDPTTPIFDQNGNYNRFSTQSLASLSANPIEDINTTNVQGINDRLNVNVNISYDITDNLNYTLLAGVSTINNDTETYRLDHPLNDVGFNSAKNTNHQISNILTWQKVFNDKHDVKVTGVYEFSGNESRFNSYGANNLSIPLGFYFAELAAATNINNAFGNSSIESVMGRLEYIFNNNFYVTGTFRADSSSKFRDGNRTGYFPSVSARYSLNNLLDNNTVFTGLSLRAGWGQVGNQNIANYSTYPSVEVTNASRYAFDGATVSAGSAPGSYGNPDLTWETTTQTNVGIDIGLFNGRANLTLDGYVKNTTDLLLDVPVPDTNGGGFIRQNIGEVENKGIDVTLSGSIIQNEDFVWDSSFNLSYSTNEVLDLGGVDDIQGTFDSVDGKSRTWNRIQVGEPLGQFWGATFLGTWKTSEAAEAAELGLMPGDAKYATDEEGNITFGAIGNGTPTTSWGFNNTLTYKNWDLNILFQGVAGFEVLNAVQGILVGNTGNQRSFLATEQLNQWTSTNETNIPAGGENEIGSTRYVEKGDFVRLSNLSLGYTFNDVIEGVNYLKVYASGQNLFLITDYSGYDPEHTSRPANNAGNVDVAAGINVGAYPNPRTFSFGVKIGL</sequence>
<evidence type="ECO:0000256" key="9">
    <source>
        <dbReference type="RuleBase" id="RU003357"/>
    </source>
</evidence>
<dbReference type="AlphaFoldDB" id="A0A5C7B398"/>
<evidence type="ECO:0000256" key="6">
    <source>
        <dbReference type="ARBA" id="ARBA00023136"/>
    </source>
</evidence>
<dbReference type="InterPro" id="IPR023997">
    <property type="entry name" value="TonB-dep_OMP_SusC/RagA_CS"/>
</dbReference>
<dbReference type="InterPro" id="IPR023996">
    <property type="entry name" value="TonB-dep_OMP_SusC/RagA"/>
</dbReference>
<keyword evidence="14" id="KW-1185">Reference proteome</keyword>
<keyword evidence="4 8" id="KW-0812">Transmembrane</keyword>
<keyword evidence="5 9" id="KW-0798">TonB box</keyword>
<keyword evidence="13" id="KW-0675">Receptor</keyword>
<dbReference type="Pfam" id="PF00593">
    <property type="entry name" value="TonB_dep_Rec_b-barrel"/>
    <property type="match status" value="1"/>
</dbReference>
<keyword evidence="6 8" id="KW-0472">Membrane</keyword>
<dbReference type="Pfam" id="PF13715">
    <property type="entry name" value="CarbopepD_reg_2"/>
    <property type="match status" value="1"/>
</dbReference>
<dbReference type="RefSeq" id="WP_147132011.1">
    <property type="nucleotide sequence ID" value="NZ_VOSC01000012.1"/>
</dbReference>
<evidence type="ECO:0000259" key="12">
    <source>
        <dbReference type="Pfam" id="PF07715"/>
    </source>
</evidence>
<dbReference type="FunFam" id="2.60.40.1120:FF:000003">
    <property type="entry name" value="Outer membrane protein Omp121"/>
    <property type="match status" value="1"/>
</dbReference>
<protein>
    <submittedName>
        <fullName evidence="13">TonB-dependent receptor</fullName>
    </submittedName>
</protein>
<evidence type="ECO:0000256" key="2">
    <source>
        <dbReference type="ARBA" id="ARBA00022448"/>
    </source>
</evidence>
<dbReference type="GO" id="GO:0009279">
    <property type="term" value="C:cell outer membrane"/>
    <property type="evidence" value="ECO:0007669"/>
    <property type="project" value="UniProtKB-SubCell"/>
</dbReference>
<gene>
    <name evidence="13" type="ORF">FUA26_04265</name>
</gene>
<dbReference type="InterPro" id="IPR008969">
    <property type="entry name" value="CarboxyPept-like_regulatory"/>
</dbReference>
<reference evidence="14" key="1">
    <citation type="submission" date="2019-08" db="EMBL/GenBank/DDBJ databases">
        <title>Seonamhaeicola sediminis sp. nov., isolated from marine sediment.</title>
        <authorList>
            <person name="Cao W.R."/>
        </authorList>
    </citation>
    <scope>NUCLEOTIDE SEQUENCE [LARGE SCALE GENOMIC DNA]</scope>
    <source>
        <strain evidence="14">Gy8</strain>
    </source>
</reference>
<accession>A0A5C7B398</accession>
<name>A0A5C7B398_9FLAO</name>
<keyword evidence="7 8" id="KW-0998">Cell outer membrane</keyword>
<dbReference type="EMBL" id="VOSC01000012">
    <property type="protein sequence ID" value="TXE13015.1"/>
    <property type="molecule type" value="Genomic_DNA"/>
</dbReference>
<dbReference type="PROSITE" id="PS52016">
    <property type="entry name" value="TONB_DEPENDENT_REC_3"/>
    <property type="match status" value="1"/>
</dbReference>
<feature type="domain" description="TonB-dependent receptor-like beta-barrel" evidence="11">
    <location>
        <begin position="389"/>
        <end position="953"/>
    </location>
</feature>
<dbReference type="Pfam" id="PF07715">
    <property type="entry name" value="Plug"/>
    <property type="match status" value="1"/>
</dbReference>
<feature type="domain" description="TonB-dependent receptor plug" evidence="12">
    <location>
        <begin position="121"/>
        <end position="227"/>
    </location>
</feature>
<dbReference type="NCBIfam" id="TIGR04056">
    <property type="entry name" value="OMP_RagA_SusC"/>
    <property type="match status" value="1"/>
</dbReference>
<comment type="similarity">
    <text evidence="8 9">Belongs to the TonB-dependent receptor family.</text>
</comment>
<dbReference type="Gene3D" id="2.60.40.1120">
    <property type="entry name" value="Carboxypeptidase-like, regulatory domain"/>
    <property type="match status" value="1"/>
</dbReference>
<proteinExistence type="inferred from homology"/>
<keyword evidence="10" id="KW-0732">Signal</keyword>
<evidence type="ECO:0000313" key="14">
    <source>
        <dbReference type="Proteomes" id="UP000321790"/>
    </source>
</evidence>
<evidence type="ECO:0000256" key="3">
    <source>
        <dbReference type="ARBA" id="ARBA00022452"/>
    </source>
</evidence>
<dbReference type="InterPro" id="IPR012910">
    <property type="entry name" value="Plug_dom"/>
</dbReference>
<dbReference type="Proteomes" id="UP000321790">
    <property type="component" value="Unassembled WGS sequence"/>
</dbReference>
<evidence type="ECO:0000256" key="10">
    <source>
        <dbReference type="SAM" id="SignalP"/>
    </source>
</evidence>
<dbReference type="SUPFAM" id="SSF56935">
    <property type="entry name" value="Porins"/>
    <property type="match status" value="1"/>
</dbReference>
<dbReference type="InterPro" id="IPR000531">
    <property type="entry name" value="Beta-barrel_TonB"/>
</dbReference>
<organism evidence="13 14">
    <name type="scientific">Seonamhaeicola algicola</name>
    <dbReference type="NCBI Taxonomy" id="1719036"/>
    <lineage>
        <taxon>Bacteria</taxon>
        <taxon>Pseudomonadati</taxon>
        <taxon>Bacteroidota</taxon>
        <taxon>Flavobacteriia</taxon>
        <taxon>Flavobacteriales</taxon>
        <taxon>Flavobacteriaceae</taxon>
    </lineage>
</organism>
<dbReference type="Gene3D" id="2.170.130.10">
    <property type="entry name" value="TonB-dependent receptor, plug domain"/>
    <property type="match status" value="1"/>
</dbReference>
<evidence type="ECO:0000256" key="8">
    <source>
        <dbReference type="PROSITE-ProRule" id="PRU01360"/>
    </source>
</evidence>
<dbReference type="OrthoDB" id="9768177at2"/>
<feature type="signal peptide" evidence="10">
    <location>
        <begin position="1"/>
        <end position="28"/>
    </location>
</feature>
<dbReference type="Gene3D" id="2.40.170.20">
    <property type="entry name" value="TonB-dependent receptor, beta-barrel domain"/>
    <property type="match status" value="1"/>
</dbReference>
<dbReference type="InterPro" id="IPR039426">
    <property type="entry name" value="TonB-dep_rcpt-like"/>
</dbReference>
<comment type="caution">
    <text evidence="13">The sequence shown here is derived from an EMBL/GenBank/DDBJ whole genome shotgun (WGS) entry which is preliminary data.</text>
</comment>
<dbReference type="FunFam" id="2.170.130.10:FF:000008">
    <property type="entry name" value="SusC/RagA family TonB-linked outer membrane protein"/>
    <property type="match status" value="1"/>
</dbReference>
<dbReference type="InterPro" id="IPR036942">
    <property type="entry name" value="Beta-barrel_TonB_sf"/>
</dbReference>
<evidence type="ECO:0000256" key="5">
    <source>
        <dbReference type="ARBA" id="ARBA00023077"/>
    </source>
</evidence>
<dbReference type="NCBIfam" id="TIGR04057">
    <property type="entry name" value="SusC_RagA_signa"/>
    <property type="match status" value="1"/>
</dbReference>
<evidence type="ECO:0000313" key="13">
    <source>
        <dbReference type="EMBL" id="TXE13015.1"/>
    </source>
</evidence>
<evidence type="ECO:0000256" key="4">
    <source>
        <dbReference type="ARBA" id="ARBA00022692"/>
    </source>
</evidence>
<comment type="subcellular location">
    <subcellularLocation>
        <location evidence="1 8">Cell outer membrane</location>
        <topology evidence="1 8">Multi-pass membrane protein</topology>
    </subcellularLocation>
</comment>